<dbReference type="SMART" id="SM01235">
    <property type="entry name" value="Haem_bd"/>
    <property type="match status" value="1"/>
</dbReference>
<name>A0ABS7XQF3_9FLAO</name>
<gene>
    <name evidence="3" type="ORF">LBU54_06565</name>
</gene>
<evidence type="ECO:0000313" key="4">
    <source>
        <dbReference type="Proteomes" id="UP001198901"/>
    </source>
</evidence>
<dbReference type="RefSeq" id="WP_224527507.1">
    <property type="nucleotide sequence ID" value="NZ_JAIUJR010000003.1"/>
</dbReference>
<dbReference type="Pfam" id="PF14376">
    <property type="entry name" value="Haem_bd"/>
    <property type="match status" value="1"/>
</dbReference>
<keyword evidence="4" id="KW-1185">Reference proteome</keyword>
<feature type="signal peptide" evidence="1">
    <location>
        <begin position="1"/>
        <end position="22"/>
    </location>
</feature>
<feature type="domain" description="Haem-binding" evidence="2">
    <location>
        <begin position="14"/>
        <end position="149"/>
    </location>
</feature>
<reference evidence="4" key="1">
    <citation type="submission" date="2023-07" db="EMBL/GenBank/DDBJ databases">
        <authorList>
            <person name="Yue Y."/>
        </authorList>
    </citation>
    <scope>NUCLEOTIDE SEQUENCE [LARGE SCALE GENOMIC DNA]</scope>
    <source>
        <strain evidence="4">D23</strain>
    </source>
</reference>
<keyword evidence="1" id="KW-0732">Signal</keyword>
<evidence type="ECO:0000259" key="2">
    <source>
        <dbReference type="SMART" id="SM01235"/>
    </source>
</evidence>
<organism evidence="3 4">
    <name type="scientific">Winogradskyella alexanderae</name>
    <dbReference type="NCBI Taxonomy" id="2877123"/>
    <lineage>
        <taxon>Bacteria</taxon>
        <taxon>Pseudomonadati</taxon>
        <taxon>Bacteroidota</taxon>
        <taxon>Flavobacteriia</taxon>
        <taxon>Flavobacteriales</taxon>
        <taxon>Flavobacteriaceae</taxon>
        <taxon>Winogradskyella</taxon>
    </lineage>
</organism>
<protein>
    <submittedName>
        <fullName evidence="3">Heme-binding domain-containing protein</fullName>
    </submittedName>
</protein>
<comment type="caution">
    <text evidence="3">The sequence shown here is derived from an EMBL/GenBank/DDBJ whole genome shotgun (WGS) entry which is preliminary data.</text>
</comment>
<dbReference type="Proteomes" id="UP001198901">
    <property type="component" value="Unassembled WGS sequence"/>
</dbReference>
<accession>A0ABS7XQF3</accession>
<dbReference type="EMBL" id="JAIUJR010000003">
    <property type="protein sequence ID" value="MCA0132242.1"/>
    <property type="molecule type" value="Genomic_DNA"/>
</dbReference>
<proteinExistence type="predicted"/>
<sequence>MIKTLLKKLGLAIFLVFVVAQLFGPQKNDGDIASIEPFLADTNPPEDVKMILKTACFDCHSDYTRYPWYNTITPVNYWLADHIRHGKGDFNVSKWNEYSDKKKDHKLEELAEEVEEKHMPLPSYTWTHRDADLSQEQINAIVEWVKVARIKYAFQKEAQ</sequence>
<evidence type="ECO:0000313" key="3">
    <source>
        <dbReference type="EMBL" id="MCA0132242.1"/>
    </source>
</evidence>
<feature type="chain" id="PRO_5047095359" evidence="1">
    <location>
        <begin position="23"/>
        <end position="159"/>
    </location>
</feature>
<evidence type="ECO:0000256" key="1">
    <source>
        <dbReference type="SAM" id="SignalP"/>
    </source>
</evidence>
<dbReference type="InterPro" id="IPR025992">
    <property type="entry name" value="Haem-bd"/>
</dbReference>